<sequence>MDSIFDVMARDPFSHRKREKSPVIQTPRSSHTRQKRDVPQVPTYRNHLHHMSQTPNIVRGPSESQP</sequence>
<proteinExistence type="predicted"/>
<feature type="region of interest" description="Disordered" evidence="1">
    <location>
        <begin position="1"/>
        <end position="66"/>
    </location>
</feature>
<geneLocation type="mitochondrion" evidence="2"/>
<organism evidence="2">
    <name type="scientific">Picea glauca</name>
    <name type="common">White spruce</name>
    <name type="synonym">Pinus glauca</name>
    <dbReference type="NCBI Taxonomy" id="3330"/>
    <lineage>
        <taxon>Eukaryota</taxon>
        <taxon>Viridiplantae</taxon>
        <taxon>Streptophyta</taxon>
        <taxon>Embryophyta</taxon>
        <taxon>Tracheophyta</taxon>
        <taxon>Spermatophyta</taxon>
        <taxon>Pinopsida</taxon>
        <taxon>Pinidae</taxon>
        <taxon>Conifers I</taxon>
        <taxon>Pinales</taxon>
        <taxon>Pinaceae</taxon>
        <taxon>Picea</taxon>
    </lineage>
</organism>
<protein>
    <submittedName>
        <fullName evidence="2">Uncharacterized protein</fullName>
    </submittedName>
</protein>
<keyword evidence="2" id="KW-0496">Mitochondrion</keyword>
<name>A0A101LY37_PICGL</name>
<dbReference type="AlphaFoldDB" id="A0A101LY37"/>
<comment type="caution">
    <text evidence="2">The sequence shown here is derived from an EMBL/GenBank/DDBJ whole genome shotgun (WGS) entry which is preliminary data.</text>
</comment>
<evidence type="ECO:0000256" key="1">
    <source>
        <dbReference type="SAM" id="MobiDB-lite"/>
    </source>
</evidence>
<feature type="compositionally biased region" description="Polar residues" evidence="1">
    <location>
        <begin position="51"/>
        <end position="66"/>
    </location>
</feature>
<evidence type="ECO:0000313" key="2">
    <source>
        <dbReference type="EMBL" id="KUM47491.1"/>
    </source>
</evidence>
<accession>A0A101LY37</accession>
<gene>
    <name evidence="2" type="ORF">ABT39_MTgene5677</name>
</gene>
<dbReference type="EMBL" id="LKAM01000007">
    <property type="protein sequence ID" value="KUM47491.1"/>
    <property type="molecule type" value="Genomic_DNA"/>
</dbReference>
<reference evidence="2" key="1">
    <citation type="journal article" date="2015" name="Genome Biol. Evol.">
        <title>Organellar Genomes of White Spruce (Picea glauca): Assembly and Annotation.</title>
        <authorList>
            <person name="Jackman S.D."/>
            <person name="Warren R.L."/>
            <person name="Gibb E.A."/>
            <person name="Vandervalk B.P."/>
            <person name="Mohamadi H."/>
            <person name="Chu J."/>
            <person name="Raymond A."/>
            <person name="Pleasance S."/>
            <person name="Coope R."/>
            <person name="Wildung M.R."/>
            <person name="Ritland C.E."/>
            <person name="Bousquet J."/>
            <person name="Jones S.J."/>
            <person name="Bohlmann J."/>
            <person name="Birol I."/>
        </authorList>
    </citation>
    <scope>NUCLEOTIDE SEQUENCE [LARGE SCALE GENOMIC DNA]</scope>
    <source>
        <tissue evidence="2">Flushing bud</tissue>
    </source>
</reference>